<dbReference type="AlphaFoldDB" id="A0A439DXV8"/>
<dbReference type="NCBIfam" id="TIGR01558">
    <property type="entry name" value="sm_term_P27"/>
    <property type="match status" value="1"/>
</dbReference>
<dbReference type="Pfam" id="PF05119">
    <property type="entry name" value="Terminase_4"/>
    <property type="match status" value="1"/>
</dbReference>
<dbReference type="Proteomes" id="UP000287177">
    <property type="component" value="Unassembled WGS sequence"/>
</dbReference>
<protein>
    <recommendedName>
        <fullName evidence="4">Terminase</fullName>
    </recommendedName>
</protein>
<dbReference type="RefSeq" id="WP_128107507.1">
    <property type="nucleotide sequence ID" value="NZ_ATDN01000005.1"/>
</dbReference>
<accession>A0A439DXV8</accession>
<keyword evidence="3" id="KW-1185">Reference proteome</keyword>
<comment type="caution">
    <text evidence="2">The sequence shown here is derived from an EMBL/GenBank/DDBJ whole genome shotgun (WGS) entry which is preliminary data.</text>
</comment>
<evidence type="ECO:0000256" key="1">
    <source>
        <dbReference type="SAM" id="MobiDB-lite"/>
    </source>
</evidence>
<gene>
    <name evidence="2" type="ORF">MELE44368_12980</name>
</gene>
<evidence type="ECO:0000313" key="3">
    <source>
        <dbReference type="Proteomes" id="UP000287177"/>
    </source>
</evidence>
<dbReference type="EMBL" id="ATDN01000005">
    <property type="protein sequence ID" value="RWA22321.1"/>
    <property type="molecule type" value="Genomic_DNA"/>
</dbReference>
<reference evidence="2 3" key="1">
    <citation type="submission" date="2013-06" db="EMBL/GenBank/DDBJ databases">
        <title>The draft sequence of the Mycobacterium elephantis genome.</title>
        <authorList>
            <person name="Pettersson F.B."/>
            <person name="Das S."/>
            <person name="Dasgupta S."/>
            <person name="Bhattacharya A."/>
            <person name="Kirsebom L.A."/>
        </authorList>
    </citation>
    <scope>NUCLEOTIDE SEQUENCE [LARGE SCALE GENOMIC DNA]</scope>
    <source>
        <strain evidence="2 3">DSM 44368</strain>
    </source>
</reference>
<organism evidence="2 3">
    <name type="scientific">Mycolicibacterium elephantis DSM 44368</name>
    <dbReference type="NCBI Taxonomy" id="1335622"/>
    <lineage>
        <taxon>Bacteria</taxon>
        <taxon>Bacillati</taxon>
        <taxon>Actinomycetota</taxon>
        <taxon>Actinomycetes</taxon>
        <taxon>Mycobacteriales</taxon>
        <taxon>Mycobacteriaceae</taxon>
        <taxon>Mycolicibacterium</taxon>
    </lineage>
</organism>
<name>A0A439DXV8_9MYCO</name>
<proteinExistence type="predicted"/>
<dbReference type="InterPro" id="IPR006448">
    <property type="entry name" value="Phage_term_ssu_P27"/>
</dbReference>
<sequence length="158" mass="17526">MGERGPAARPAKLLLLNGRSEGRDSGGRPVAPPPPFRREAPNPPTWLSREAKAEWRRVVPGLERLDVIKPEDRATLTAYCEAWSRFVEATLQYRREGAVLVNEDSGRRYQHPALRIAHDAARQMLLFAHEFGLTASAESRINAANLTAGDDENNPFSG</sequence>
<feature type="region of interest" description="Disordered" evidence="1">
    <location>
        <begin position="1"/>
        <end position="44"/>
    </location>
</feature>
<evidence type="ECO:0008006" key="4">
    <source>
        <dbReference type="Google" id="ProtNLM"/>
    </source>
</evidence>
<evidence type="ECO:0000313" key="2">
    <source>
        <dbReference type="EMBL" id="RWA22321.1"/>
    </source>
</evidence>